<dbReference type="InterPro" id="IPR012677">
    <property type="entry name" value="Nucleotide-bd_a/b_plait_sf"/>
</dbReference>
<proteinExistence type="predicted"/>
<dbReference type="Gene3D" id="3.10.290.10">
    <property type="entry name" value="RNA-binding S4 domain"/>
    <property type="match status" value="1"/>
</dbReference>
<dbReference type="RefSeq" id="WP_114643247.1">
    <property type="nucleotide sequence ID" value="NZ_JAACIO010000024.1"/>
</dbReference>
<comment type="caution">
    <text evidence="3">The sequence shown here is derived from an EMBL/GenBank/DDBJ whole genome shotgun (WGS) entry which is preliminary data.</text>
</comment>
<dbReference type="PANTHER" id="PTHR13633:SF3">
    <property type="entry name" value="MITOCHONDRIAL TRANSCRIPTION RESCUE FACTOR 1"/>
    <property type="match status" value="1"/>
</dbReference>
<name>A0ABX9KEQ9_9FUSO</name>
<dbReference type="InterPro" id="IPR040591">
    <property type="entry name" value="RqcP2_RBD"/>
</dbReference>
<dbReference type="Proteomes" id="UP000263486">
    <property type="component" value="Unassembled WGS sequence"/>
</dbReference>
<dbReference type="Gene3D" id="3.30.70.330">
    <property type="match status" value="1"/>
</dbReference>
<dbReference type="EMBL" id="QUAJ01000026">
    <property type="protein sequence ID" value="REI40025.1"/>
    <property type="molecule type" value="Genomic_DNA"/>
</dbReference>
<keyword evidence="1" id="KW-0694">RNA-binding</keyword>
<evidence type="ECO:0000313" key="3">
    <source>
        <dbReference type="EMBL" id="REI40025.1"/>
    </source>
</evidence>
<protein>
    <submittedName>
        <fullName evidence="3">RNA-binding protein</fullName>
    </submittedName>
</protein>
<evidence type="ECO:0000313" key="4">
    <source>
        <dbReference type="Proteomes" id="UP000263486"/>
    </source>
</evidence>
<dbReference type="PROSITE" id="PS50889">
    <property type="entry name" value="S4"/>
    <property type="match status" value="1"/>
</dbReference>
<evidence type="ECO:0000256" key="1">
    <source>
        <dbReference type="PROSITE-ProRule" id="PRU00182"/>
    </source>
</evidence>
<gene>
    <name evidence="3" type="ORF">DYH56_12680</name>
</gene>
<dbReference type="InterPro" id="IPR036986">
    <property type="entry name" value="S4_RNA-bd_sf"/>
</dbReference>
<dbReference type="Pfam" id="PF17774">
    <property type="entry name" value="YlmH_RBD"/>
    <property type="match status" value="1"/>
</dbReference>
<sequence>MDKKKFKNYFIGEDEGIISSIYDKIELCKKTDGTIYTDIFLPPQIWSKLVQIEAELGILVEVNGLSMESEKKMAAFKSYYSGETLKFPSKLIVIKNNSKFNKLEHRHYLAGILSTGIKREKLGDLIVEDENCYTVISDGLFEFLKLYLLSIGKSKVEIEEVGDRCIPQYRFEVKEYLINSCRLDVIVSALINGSRNEALKMIGSSQVMVNYGFKTDKSLSVKEGDVISIRRYGKHIFIGSTGETKKGKIKGKFKKYI</sequence>
<dbReference type="InterPro" id="IPR002942">
    <property type="entry name" value="S4_RNA-bd"/>
</dbReference>
<evidence type="ECO:0000259" key="2">
    <source>
        <dbReference type="SMART" id="SM00363"/>
    </source>
</evidence>
<organism evidence="3 4">
    <name type="scientific">Psychrilyobacter piezotolerans</name>
    <dbReference type="NCBI Taxonomy" id="2293438"/>
    <lineage>
        <taxon>Bacteria</taxon>
        <taxon>Fusobacteriati</taxon>
        <taxon>Fusobacteriota</taxon>
        <taxon>Fusobacteriia</taxon>
        <taxon>Fusobacteriales</taxon>
        <taxon>Fusobacteriaceae</taxon>
        <taxon>Psychrilyobacter</taxon>
    </lineage>
</organism>
<dbReference type="SUPFAM" id="SSF55174">
    <property type="entry name" value="Alpha-L RNA-binding motif"/>
    <property type="match status" value="1"/>
</dbReference>
<accession>A0ABX9KEQ9</accession>
<dbReference type="PANTHER" id="PTHR13633">
    <property type="entry name" value="MITOCHONDRIAL TRANSCRIPTION RESCUE FACTOR 1"/>
    <property type="match status" value="1"/>
</dbReference>
<keyword evidence="4" id="KW-1185">Reference proteome</keyword>
<dbReference type="CDD" id="cd00165">
    <property type="entry name" value="S4"/>
    <property type="match status" value="1"/>
</dbReference>
<reference evidence="3 4" key="1">
    <citation type="submission" date="2018-08" db="EMBL/GenBank/DDBJ databases">
        <title>Draft genome sequence of Psychrilyobacter sp. strain SD5 isolated from Black Sea water.</title>
        <authorList>
            <person name="Yadav S."/>
            <person name="Villanueva L."/>
            <person name="Damste J.S.S."/>
        </authorList>
    </citation>
    <scope>NUCLEOTIDE SEQUENCE [LARGE SCALE GENOMIC DNA]</scope>
    <source>
        <strain evidence="3 4">SD5</strain>
    </source>
</reference>
<dbReference type="SMART" id="SM00363">
    <property type="entry name" value="S4"/>
    <property type="match status" value="1"/>
</dbReference>
<feature type="domain" description="RNA-binding S4" evidence="2">
    <location>
        <begin position="181"/>
        <end position="243"/>
    </location>
</feature>